<proteinExistence type="predicted"/>
<dbReference type="AlphaFoldDB" id="A0AAD7ZZD5"/>
<sequence>YFRNVTLIFSGRAYRSDFMVGCHPAPTPGRDPTTAQHGDFWLLGFPPGPVRPSLTNLATQGSPRVPILMPSLVRTPSQREALSTQDSRPQIILNTRPPSSWITGVRHDSRPTKRFQIHLFNFNFINFPIRLNYLFGFLKKTHFFWNLFSFHRCHKR</sequence>
<reference evidence="1" key="1">
    <citation type="journal article" date="2023" name="IScience">
        <title>Live-bearing cockroach genome reveals convergent evolutionary mechanisms linked to viviparity in insects and beyond.</title>
        <authorList>
            <person name="Fouks B."/>
            <person name="Harrison M.C."/>
            <person name="Mikhailova A.A."/>
            <person name="Marchal E."/>
            <person name="English S."/>
            <person name="Carruthers M."/>
            <person name="Jennings E.C."/>
            <person name="Chiamaka E.L."/>
            <person name="Frigard R.A."/>
            <person name="Pippel M."/>
            <person name="Attardo G.M."/>
            <person name="Benoit J.B."/>
            <person name="Bornberg-Bauer E."/>
            <person name="Tobe S.S."/>
        </authorList>
    </citation>
    <scope>NUCLEOTIDE SEQUENCE</scope>
    <source>
        <strain evidence="1">Stay&amp;Tobe</strain>
    </source>
</reference>
<organism evidence="1 2">
    <name type="scientific">Diploptera punctata</name>
    <name type="common">Pacific beetle cockroach</name>
    <dbReference type="NCBI Taxonomy" id="6984"/>
    <lineage>
        <taxon>Eukaryota</taxon>
        <taxon>Metazoa</taxon>
        <taxon>Ecdysozoa</taxon>
        <taxon>Arthropoda</taxon>
        <taxon>Hexapoda</taxon>
        <taxon>Insecta</taxon>
        <taxon>Pterygota</taxon>
        <taxon>Neoptera</taxon>
        <taxon>Polyneoptera</taxon>
        <taxon>Dictyoptera</taxon>
        <taxon>Blattodea</taxon>
        <taxon>Blaberoidea</taxon>
        <taxon>Blaberidae</taxon>
        <taxon>Diplopterinae</taxon>
        <taxon>Diploptera</taxon>
    </lineage>
</organism>
<dbReference type="Proteomes" id="UP001233999">
    <property type="component" value="Unassembled WGS sequence"/>
</dbReference>
<feature type="non-terminal residue" evidence="1">
    <location>
        <position position="156"/>
    </location>
</feature>
<name>A0AAD7ZZD5_DIPPU</name>
<keyword evidence="2" id="KW-1185">Reference proteome</keyword>
<accession>A0AAD7ZZD5</accession>
<protein>
    <submittedName>
        <fullName evidence="1">Uncharacterized protein</fullName>
    </submittedName>
</protein>
<gene>
    <name evidence="1" type="ORF">L9F63_017069</name>
</gene>
<evidence type="ECO:0000313" key="1">
    <source>
        <dbReference type="EMBL" id="KAJ9589730.1"/>
    </source>
</evidence>
<comment type="caution">
    <text evidence="1">The sequence shown here is derived from an EMBL/GenBank/DDBJ whole genome shotgun (WGS) entry which is preliminary data.</text>
</comment>
<evidence type="ECO:0000313" key="2">
    <source>
        <dbReference type="Proteomes" id="UP001233999"/>
    </source>
</evidence>
<dbReference type="EMBL" id="JASPKZ010004914">
    <property type="protein sequence ID" value="KAJ9589730.1"/>
    <property type="molecule type" value="Genomic_DNA"/>
</dbReference>
<feature type="non-terminal residue" evidence="1">
    <location>
        <position position="1"/>
    </location>
</feature>
<reference evidence="1" key="2">
    <citation type="submission" date="2023-05" db="EMBL/GenBank/DDBJ databases">
        <authorList>
            <person name="Fouks B."/>
        </authorList>
    </citation>
    <scope>NUCLEOTIDE SEQUENCE</scope>
    <source>
        <strain evidence="1">Stay&amp;Tobe</strain>
        <tissue evidence="1">Testes</tissue>
    </source>
</reference>